<evidence type="ECO:0000313" key="2">
    <source>
        <dbReference type="EMBL" id="RSY87442.1"/>
    </source>
</evidence>
<dbReference type="Pfam" id="PF14534">
    <property type="entry name" value="DUF4440"/>
    <property type="match status" value="1"/>
</dbReference>
<evidence type="ECO:0000259" key="1">
    <source>
        <dbReference type="Pfam" id="PF14534"/>
    </source>
</evidence>
<organism evidence="2 3">
    <name type="scientific">Sphingomonas koreensis</name>
    <dbReference type="NCBI Taxonomy" id="93064"/>
    <lineage>
        <taxon>Bacteria</taxon>
        <taxon>Pseudomonadati</taxon>
        <taxon>Pseudomonadota</taxon>
        <taxon>Alphaproteobacteria</taxon>
        <taxon>Sphingomonadales</taxon>
        <taxon>Sphingomonadaceae</taxon>
        <taxon>Sphingomonas</taxon>
    </lineage>
</organism>
<accession>A0A430G5J7</accession>
<feature type="domain" description="DUF4440" evidence="1">
    <location>
        <begin position="19"/>
        <end position="125"/>
    </location>
</feature>
<protein>
    <submittedName>
        <fullName evidence="2">Nuclear transport factor 2 family protein</fullName>
    </submittedName>
</protein>
<dbReference type="InterPro" id="IPR032710">
    <property type="entry name" value="NTF2-like_dom_sf"/>
</dbReference>
<sequence>MLTTLMIAAAAQASFTATLERHVAAIPKRDFAEIEATITRGDRLELILPNGKRMTTRAEFLAFHREFFADRSWSMRFERQSLIEGKDIAIATYRTYFSSSDGGKPVNTSSWLTLTFRREGNEWRLVHDQNTRIPAS</sequence>
<dbReference type="Gene3D" id="3.10.450.50">
    <property type="match status" value="1"/>
</dbReference>
<dbReference type="InterPro" id="IPR027843">
    <property type="entry name" value="DUF4440"/>
</dbReference>
<proteinExistence type="predicted"/>
<evidence type="ECO:0000313" key="3">
    <source>
        <dbReference type="Proteomes" id="UP000287746"/>
    </source>
</evidence>
<dbReference type="EMBL" id="QQYZ01000005">
    <property type="protein sequence ID" value="RSY87442.1"/>
    <property type="molecule type" value="Genomic_DNA"/>
</dbReference>
<dbReference type="RefSeq" id="WP_126004062.1">
    <property type="nucleotide sequence ID" value="NZ_QQYZ01000005.1"/>
</dbReference>
<dbReference type="SUPFAM" id="SSF54427">
    <property type="entry name" value="NTF2-like"/>
    <property type="match status" value="1"/>
</dbReference>
<name>A0A430G5J7_9SPHN</name>
<reference evidence="2 3" key="1">
    <citation type="submission" date="2018-07" db="EMBL/GenBank/DDBJ databases">
        <title>Genomic and Epidemiologic Investigation of an Indolent Hospital Outbreak.</title>
        <authorList>
            <person name="Johnson R.C."/>
            <person name="Deming C."/>
            <person name="Conlan S."/>
            <person name="Zellmer C.J."/>
            <person name="Michelin A.V."/>
            <person name="Lee-Lin S."/>
            <person name="Thomas P.J."/>
            <person name="Park M."/>
            <person name="Weingarten R.A."/>
            <person name="Less J."/>
            <person name="Dekker J.P."/>
            <person name="Frank K.M."/>
            <person name="Musser K.A."/>
            <person name="Mcquiston J.R."/>
            <person name="Henderson D.K."/>
            <person name="Lau A.F."/>
            <person name="Palmore T.N."/>
            <person name="Segre J.A."/>
        </authorList>
    </citation>
    <scope>NUCLEOTIDE SEQUENCE [LARGE SCALE GENOMIC DNA]</scope>
    <source>
        <strain evidence="2 3">SK-CDC1_0717</strain>
    </source>
</reference>
<dbReference type="AlphaFoldDB" id="A0A430G5J7"/>
<comment type="caution">
    <text evidence="2">The sequence shown here is derived from an EMBL/GenBank/DDBJ whole genome shotgun (WGS) entry which is preliminary data.</text>
</comment>
<dbReference type="Proteomes" id="UP000287746">
    <property type="component" value="Unassembled WGS sequence"/>
</dbReference>
<gene>
    <name evidence="2" type="ORF">DAH66_07345</name>
</gene>